<evidence type="ECO:0000313" key="8">
    <source>
        <dbReference type="Proteomes" id="UP001379945"/>
    </source>
</evidence>
<dbReference type="NCBIfam" id="TIGR00208">
    <property type="entry name" value="fliS"/>
    <property type="match status" value="1"/>
</dbReference>
<gene>
    <name evidence="7" type="primary">fliS</name>
    <name evidence="7" type="ORF">AACH00_15060</name>
</gene>
<dbReference type="Gene3D" id="1.20.120.340">
    <property type="entry name" value="Flagellar protein FliS"/>
    <property type="match status" value="1"/>
</dbReference>
<dbReference type="EMBL" id="JBBUTI010000010">
    <property type="protein sequence ID" value="MEK8047680.1"/>
    <property type="molecule type" value="Genomic_DNA"/>
</dbReference>
<dbReference type="PANTHER" id="PTHR34773:SF1">
    <property type="entry name" value="FLAGELLAR SECRETION CHAPERONE FLIS"/>
    <property type="match status" value="1"/>
</dbReference>
<protein>
    <recommendedName>
        <fullName evidence="6">Flagellar secretion chaperone FliS</fullName>
    </recommendedName>
</protein>
<dbReference type="Pfam" id="PF02561">
    <property type="entry name" value="FliS"/>
    <property type="match status" value="1"/>
</dbReference>
<keyword evidence="3 6" id="KW-0963">Cytoplasm</keyword>
<evidence type="ECO:0000313" key="7">
    <source>
        <dbReference type="EMBL" id="MEK8047680.1"/>
    </source>
</evidence>
<dbReference type="Proteomes" id="UP001379945">
    <property type="component" value="Unassembled WGS sequence"/>
</dbReference>
<evidence type="ECO:0000256" key="4">
    <source>
        <dbReference type="ARBA" id="ARBA00022795"/>
    </source>
</evidence>
<dbReference type="RefSeq" id="WP_341399987.1">
    <property type="nucleotide sequence ID" value="NZ_JBBUTI010000010.1"/>
</dbReference>
<evidence type="ECO:0000256" key="3">
    <source>
        <dbReference type="ARBA" id="ARBA00022490"/>
    </source>
</evidence>
<keyword evidence="7" id="KW-0969">Cilium</keyword>
<dbReference type="InterPro" id="IPR036584">
    <property type="entry name" value="FliS_sf"/>
</dbReference>
<keyword evidence="5" id="KW-0143">Chaperone</keyword>
<evidence type="ECO:0000256" key="2">
    <source>
        <dbReference type="ARBA" id="ARBA00008787"/>
    </source>
</evidence>
<evidence type="ECO:0000256" key="5">
    <source>
        <dbReference type="ARBA" id="ARBA00023186"/>
    </source>
</evidence>
<keyword evidence="4 6" id="KW-1005">Bacterial flagellum biogenesis</keyword>
<dbReference type="PANTHER" id="PTHR34773">
    <property type="entry name" value="FLAGELLAR SECRETION CHAPERONE FLIS"/>
    <property type="match status" value="1"/>
</dbReference>
<keyword evidence="7" id="KW-0282">Flagellum</keyword>
<dbReference type="CDD" id="cd16098">
    <property type="entry name" value="FliS"/>
    <property type="match status" value="1"/>
</dbReference>
<reference evidence="7 8" key="1">
    <citation type="submission" date="2024-04" db="EMBL/GenBank/DDBJ databases">
        <title>Novel species of the genus Ideonella isolated from streams.</title>
        <authorList>
            <person name="Lu H."/>
        </authorList>
    </citation>
    <scope>NUCLEOTIDE SEQUENCE [LARGE SCALE GENOMIC DNA]</scope>
    <source>
        <strain evidence="7 8">LYT19W</strain>
    </source>
</reference>
<name>A0ABU9C727_9BURK</name>
<proteinExistence type="inferred from homology"/>
<sequence length="145" mass="15651">MYNHPSVSSPFGRGGSFAQAYHQVGVQTGVEAASPHRLIEMLFDGYMTAIAQARGAMQTGEIEAKGKALSRAARIVDEGLKASLNVTAGGDLAQDLTALYEYVGLRLTLANVRNDESMLDECVRLIEPLRQAWRDIAPQVNGTKS</sequence>
<dbReference type="SUPFAM" id="SSF101116">
    <property type="entry name" value="Flagellar export chaperone FliS"/>
    <property type="match status" value="1"/>
</dbReference>
<organism evidence="7 8">
    <name type="scientific">Ideonella margarita</name>
    <dbReference type="NCBI Taxonomy" id="2984191"/>
    <lineage>
        <taxon>Bacteria</taxon>
        <taxon>Pseudomonadati</taxon>
        <taxon>Pseudomonadota</taxon>
        <taxon>Betaproteobacteria</taxon>
        <taxon>Burkholderiales</taxon>
        <taxon>Sphaerotilaceae</taxon>
        <taxon>Ideonella</taxon>
    </lineage>
</organism>
<evidence type="ECO:0000256" key="6">
    <source>
        <dbReference type="PIRNR" id="PIRNR039090"/>
    </source>
</evidence>
<accession>A0ABU9C727</accession>
<comment type="similarity">
    <text evidence="2 6">Belongs to the FliS family.</text>
</comment>
<keyword evidence="7" id="KW-0966">Cell projection</keyword>
<keyword evidence="8" id="KW-1185">Reference proteome</keyword>
<dbReference type="InterPro" id="IPR003713">
    <property type="entry name" value="FliS"/>
</dbReference>
<comment type="caution">
    <text evidence="7">The sequence shown here is derived from an EMBL/GenBank/DDBJ whole genome shotgun (WGS) entry which is preliminary data.</text>
</comment>
<comment type="subcellular location">
    <subcellularLocation>
        <location evidence="1 6">Cytoplasm</location>
        <location evidence="1 6">Cytosol</location>
    </subcellularLocation>
</comment>
<dbReference type="PIRSF" id="PIRSF039090">
    <property type="entry name" value="Flis"/>
    <property type="match status" value="1"/>
</dbReference>
<evidence type="ECO:0000256" key="1">
    <source>
        <dbReference type="ARBA" id="ARBA00004514"/>
    </source>
</evidence>